<evidence type="ECO:0000313" key="9">
    <source>
        <dbReference type="Proteomes" id="UP001237642"/>
    </source>
</evidence>
<protein>
    <submittedName>
        <fullName evidence="8">Uncharacterized protein</fullName>
    </submittedName>
</protein>
<accession>A0AAD8IZF3</accession>
<keyword evidence="9" id="KW-1185">Reference proteome</keyword>
<dbReference type="AlphaFoldDB" id="A0AAD8IZF3"/>
<keyword evidence="5" id="KW-0472">Membrane</keyword>
<evidence type="ECO:0000256" key="1">
    <source>
        <dbReference type="ARBA" id="ARBA00004141"/>
    </source>
</evidence>
<evidence type="ECO:0000256" key="5">
    <source>
        <dbReference type="ARBA" id="ARBA00023136"/>
    </source>
</evidence>
<keyword evidence="4" id="KW-1133">Transmembrane helix</keyword>
<reference evidence="8" key="1">
    <citation type="submission" date="2023-02" db="EMBL/GenBank/DDBJ databases">
        <title>Genome of toxic invasive species Heracleum sosnowskyi carries increased number of genes despite the absence of recent whole-genome duplications.</title>
        <authorList>
            <person name="Schelkunov M."/>
            <person name="Shtratnikova V."/>
            <person name="Makarenko M."/>
            <person name="Klepikova A."/>
            <person name="Omelchenko D."/>
            <person name="Novikova G."/>
            <person name="Obukhova E."/>
            <person name="Bogdanov V."/>
            <person name="Penin A."/>
            <person name="Logacheva M."/>
        </authorList>
    </citation>
    <scope>NUCLEOTIDE SEQUENCE</scope>
    <source>
        <strain evidence="8">Hsosn_3</strain>
        <tissue evidence="8">Leaf</tissue>
    </source>
</reference>
<comment type="caution">
    <text evidence="8">The sequence shown here is derived from an EMBL/GenBank/DDBJ whole genome shotgun (WGS) entry which is preliminary data.</text>
</comment>
<reference evidence="8" key="2">
    <citation type="submission" date="2023-05" db="EMBL/GenBank/DDBJ databases">
        <authorList>
            <person name="Schelkunov M.I."/>
        </authorList>
    </citation>
    <scope>NUCLEOTIDE SEQUENCE</scope>
    <source>
        <strain evidence="8">Hsosn_3</strain>
        <tissue evidence="8">Leaf</tissue>
    </source>
</reference>
<feature type="region of interest" description="Disordered" evidence="6">
    <location>
        <begin position="193"/>
        <end position="235"/>
    </location>
</feature>
<evidence type="ECO:0000256" key="7">
    <source>
        <dbReference type="SAM" id="SignalP"/>
    </source>
</evidence>
<dbReference type="Proteomes" id="UP001237642">
    <property type="component" value="Unassembled WGS sequence"/>
</dbReference>
<dbReference type="EMBL" id="JAUIZM010000003">
    <property type="protein sequence ID" value="KAK1393147.1"/>
    <property type="molecule type" value="Genomic_DNA"/>
</dbReference>
<dbReference type="PANTHER" id="PTHR13317:SF4">
    <property type="entry name" value="TRANSMEMBRANE ANTERIOR POSTERIOR TRANSFORMATION PROTEIN 1 HOMOLOG"/>
    <property type="match status" value="1"/>
</dbReference>
<evidence type="ECO:0000256" key="4">
    <source>
        <dbReference type="ARBA" id="ARBA00022989"/>
    </source>
</evidence>
<dbReference type="Pfam" id="PF05346">
    <property type="entry name" value="DUF747"/>
    <property type="match status" value="1"/>
</dbReference>
<comment type="subcellular location">
    <subcellularLocation>
        <location evidence="1">Membrane</location>
        <topology evidence="1">Multi-pass membrane protein</topology>
    </subcellularLocation>
</comment>
<keyword evidence="3" id="KW-0812">Transmembrane</keyword>
<evidence type="ECO:0000256" key="6">
    <source>
        <dbReference type="SAM" id="MobiDB-lite"/>
    </source>
</evidence>
<evidence type="ECO:0000313" key="8">
    <source>
        <dbReference type="EMBL" id="KAK1393147.1"/>
    </source>
</evidence>
<feature type="compositionally biased region" description="Basic and acidic residues" evidence="6">
    <location>
        <begin position="193"/>
        <end position="208"/>
    </location>
</feature>
<name>A0AAD8IZF3_9APIA</name>
<evidence type="ECO:0000256" key="2">
    <source>
        <dbReference type="ARBA" id="ARBA00008803"/>
    </source>
</evidence>
<dbReference type="InterPro" id="IPR008010">
    <property type="entry name" value="Tatp1"/>
</dbReference>
<proteinExistence type="inferred from homology"/>
<comment type="similarity">
    <text evidence="2">Belongs to the TAPT1 family.</text>
</comment>
<gene>
    <name evidence="8" type="ORF">POM88_012203</name>
</gene>
<keyword evidence="7" id="KW-0732">Signal</keyword>
<dbReference type="PANTHER" id="PTHR13317">
    <property type="entry name" value="TRANSMEMBRANE ANTERIOR POSTERIOR TRANSFORMATION PROTEIN 1 HOMOLOG"/>
    <property type="match status" value="1"/>
</dbReference>
<dbReference type="GO" id="GO:0005789">
    <property type="term" value="C:endoplasmic reticulum membrane"/>
    <property type="evidence" value="ECO:0007669"/>
    <property type="project" value="TreeGrafter"/>
</dbReference>
<feature type="chain" id="PRO_5042133460" evidence="7">
    <location>
        <begin position="21"/>
        <end position="235"/>
    </location>
</feature>
<evidence type="ECO:0000256" key="3">
    <source>
        <dbReference type="ARBA" id="ARBA00022692"/>
    </source>
</evidence>
<sequence length="235" mass="26259">MKFLLTLRFLCFYEVQRCFCLGTCKQPWSVKYDVYCLFSLPWLCVLISVGYFVCFDSFLSIVTVMPIRLVMVAWRSLNARYLTKCAKVLVEMCCIPFSILQRDWKIVSKKRDTAESITLSTCVVAHNNALLALLVSNNFVEIKSSVFKRFSRDNVQVMVYSGDVVGGLGGNGSNEHGNVGRITKLLSAVEEEKKEVAAKSVPEPEKTTEAASVKPPKAKECDEGEDEDGNLKGVL</sequence>
<organism evidence="8 9">
    <name type="scientific">Heracleum sosnowskyi</name>
    <dbReference type="NCBI Taxonomy" id="360622"/>
    <lineage>
        <taxon>Eukaryota</taxon>
        <taxon>Viridiplantae</taxon>
        <taxon>Streptophyta</taxon>
        <taxon>Embryophyta</taxon>
        <taxon>Tracheophyta</taxon>
        <taxon>Spermatophyta</taxon>
        <taxon>Magnoliopsida</taxon>
        <taxon>eudicotyledons</taxon>
        <taxon>Gunneridae</taxon>
        <taxon>Pentapetalae</taxon>
        <taxon>asterids</taxon>
        <taxon>campanulids</taxon>
        <taxon>Apiales</taxon>
        <taxon>Apiaceae</taxon>
        <taxon>Apioideae</taxon>
        <taxon>apioid superclade</taxon>
        <taxon>Tordylieae</taxon>
        <taxon>Tordyliinae</taxon>
        <taxon>Heracleum</taxon>
    </lineage>
</organism>
<feature type="signal peptide" evidence="7">
    <location>
        <begin position="1"/>
        <end position="20"/>
    </location>
</feature>